<comment type="function">
    <text evidence="1 10">Subunit of the oligosaccharyl transferase (OST) complex that catalyzes the initial transfer of a defined glycan (Glc(3)Man(9)GlcNAc(2) in eukaryotes) from the lipid carrier dolichol-pyrophosphate to an asparagine residue within an Asn-X-Ser/Thr consensus motif in nascent polypeptide chains, the first step in protein N-glycosylation. N-glycosylation occurs cotranslationally and the complex associates with the Sec61 complex at the channel-forming translocon complex that mediates protein translocation across the endoplasmic reticulum (ER). All subunits are required for a maximal enzyme activity.</text>
</comment>
<protein>
    <recommendedName>
        <fullName evidence="10">Dolichyl-diphosphooligosaccharide--protein glycosyltransferase subunit 1</fullName>
    </recommendedName>
</protein>
<sequence>MRLLLPIALLVSLVRATSPPQNYINTAIARTVELGGATTSITTQYNIKSLIDDPSEYWLALAGSGDLEPAWWEVKLGGQDVESRLLLHSEARWVQHPLISSSLRKDTTYIYTDYSAPTVVLSLGNLKKDQAVTLSVNQLLTHCSTPLPAEIAQTDPQYLMWNSDSTYVDSWYPTEVERIKIRSPTAQILSVSKVPKEYIRDSDVTKASGTVTLGPFHSVPPTLGGDLKQSSLSVHYETNQPIIGLSSLRRNAEVSHWGGNLNIQDEMALVNMGPKLKGFFSRLTHQQSRFHASTPAQIFTDLTIRLPPNAHSAYFYDTIGNVSTSHFRPGTLPAISTKKRAARTVDATLELKPRYPLLGGWNYSFVVGWDLPLGDALKVNGNKYVLTVPFLTPVKDMVVEDAELRIVLPEGARSVEVFTPFPVDSIDHTTHKTYLDSTGRHMITIRKIRCTEFHAQSIYVTYEYPLSALLQKPLTVAAVVGGLFVLSMGLRRVDLQIEKK</sequence>
<reference evidence="11 12" key="1">
    <citation type="submission" date="2016-06" db="EMBL/GenBank/DDBJ databases">
        <title>Evolution of pathogenesis and genome organization in the Tremellales.</title>
        <authorList>
            <person name="Cuomo C."/>
            <person name="Litvintseva A."/>
            <person name="Heitman J."/>
            <person name="Chen Y."/>
            <person name="Sun S."/>
            <person name="Springer D."/>
            <person name="Dromer F."/>
            <person name="Young S."/>
            <person name="Zeng Q."/>
            <person name="Chapman S."/>
            <person name="Gujja S."/>
            <person name="Saif S."/>
            <person name="Birren B."/>
        </authorList>
    </citation>
    <scope>NUCLEOTIDE SEQUENCE [LARGE SCALE GENOMIC DNA]</scope>
    <source>
        <strain evidence="11 12">ATCC 28783</strain>
    </source>
</reference>
<evidence type="ECO:0000256" key="9">
    <source>
        <dbReference type="ARBA" id="ARBA00023136"/>
    </source>
</evidence>
<dbReference type="GO" id="GO:0018279">
    <property type="term" value="P:protein N-linked glycosylation via asparagine"/>
    <property type="evidence" value="ECO:0007669"/>
    <property type="project" value="TreeGrafter"/>
</dbReference>
<keyword evidence="7 10" id="KW-0256">Endoplasmic reticulum</keyword>
<dbReference type="OrthoDB" id="310030at2759"/>
<feature type="chain" id="PRO_5020953387" description="Dolichyl-diphosphooligosaccharide--protein glycosyltransferase subunit 1" evidence="10">
    <location>
        <begin position="17"/>
        <end position="500"/>
    </location>
</feature>
<dbReference type="AlphaFoldDB" id="A0A4Q1BF63"/>
<dbReference type="InParanoid" id="A0A4Q1BF63"/>
<dbReference type="Pfam" id="PF04597">
    <property type="entry name" value="Ribophorin_I"/>
    <property type="match status" value="1"/>
</dbReference>
<comment type="similarity">
    <text evidence="4 10">Belongs to the OST1 family.</text>
</comment>
<comment type="caution">
    <text evidence="11">The sequence shown here is derived from an EMBL/GenBank/DDBJ whole genome shotgun (WGS) entry which is preliminary data.</text>
</comment>
<keyword evidence="8" id="KW-1133">Transmembrane helix</keyword>
<evidence type="ECO:0000256" key="1">
    <source>
        <dbReference type="ARBA" id="ARBA00002791"/>
    </source>
</evidence>
<evidence type="ECO:0000256" key="5">
    <source>
        <dbReference type="ARBA" id="ARBA00022692"/>
    </source>
</evidence>
<gene>
    <name evidence="11" type="ORF">M231_06421</name>
</gene>
<dbReference type="Proteomes" id="UP000289152">
    <property type="component" value="Unassembled WGS sequence"/>
</dbReference>
<feature type="signal peptide" evidence="10">
    <location>
        <begin position="1"/>
        <end position="16"/>
    </location>
</feature>
<comment type="subcellular location">
    <subcellularLocation>
        <location evidence="2 10">Endoplasmic reticulum membrane</location>
        <topology evidence="2 10">Single-pass type I membrane protein</topology>
    </subcellularLocation>
</comment>
<evidence type="ECO:0000256" key="6">
    <source>
        <dbReference type="ARBA" id="ARBA00022729"/>
    </source>
</evidence>
<evidence type="ECO:0000256" key="7">
    <source>
        <dbReference type="ARBA" id="ARBA00022824"/>
    </source>
</evidence>
<evidence type="ECO:0000313" key="12">
    <source>
        <dbReference type="Proteomes" id="UP000289152"/>
    </source>
</evidence>
<keyword evidence="11" id="KW-0808">Transferase</keyword>
<accession>A0A4Q1BF63</accession>
<organism evidence="11 12">
    <name type="scientific">Tremella mesenterica</name>
    <name type="common">Jelly fungus</name>
    <dbReference type="NCBI Taxonomy" id="5217"/>
    <lineage>
        <taxon>Eukaryota</taxon>
        <taxon>Fungi</taxon>
        <taxon>Dikarya</taxon>
        <taxon>Basidiomycota</taxon>
        <taxon>Agaricomycotina</taxon>
        <taxon>Tremellomycetes</taxon>
        <taxon>Tremellales</taxon>
        <taxon>Tremellaceae</taxon>
        <taxon>Tremella</taxon>
    </lineage>
</organism>
<dbReference type="EMBL" id="SDIL01000102">
    <property type="protein sequence ID" value="RXK36285.1"/>
    <property type="molecule type" value="Genomic_DNA"/>
</dbReference>
<keyword evidence="9" id="KW-0472">Membrane</keyword>
<name>A0A4Q1BF63_TREME</name>
<evidence type="ECO:0000256" key="8">
    <source>
        <dbReference type="ARBA" id="ARBA00022989"/>
    </source>
</evidence>
<dbReference type="VEuPathDB" id="FungiDB:TREMEDRAFT_71088"/>
<keyword evidence="12" id="KW-1185">Reference proteome</keyword>
<dbReference type="InterPro" id="IPR007676">
    <property type="entry name" value="Ribophorin_I"/>
</dbReference>
<evidence type="ECO:0000256" key="2">
    <source>
        <dbReference type="ARBA" id="ARBA00004115"/>
    </source>
</evidence>
<comment type="subunit">
    <text evidence="10">Component of the oligosaccharyltransferase (OST) complex.</text>
</comment>
<dbReference type="FunCoup" id="A0A4Q1BF63">
    <property type="interactions" value="581"/>
</dbReference>
<comment type="pathway">
    <text evidence="3 10">Protein modification; protein glycosylation.</text>
</comment>
<dbReference type="UniPathway" id="UPA00378"/>
<keyword evidence="5" id="KW-0812">Transmembrane</keyword>
<keyword evidence="6 10" id="KW-0732">Signal</keyword>
<dbReference type="GO" id="GO:0008250">
    <property type="term" value="C:oligosaccharyltransferase complex"/>
    <property type="evidence" value="ECO:0007669"/>
    <property type="project" value="UniProtKB-UniRule"/>
</dbReference>
<evidence type="ECO:0000313" key="11">
    <source>
        <dbReference type="EMBL" id="RXK36285.1"/>
    </source>
</evidence>
<evidence type="ECO:0000256" key="3">
    <source>
        <dbReference type="ARBA" id="ARBA00004922"/>
    </source>
</evidence>
<proteinExistence type="inferred from homology"/>
<dbReference type="PANTHER" id="PTHR21049:SF0">
    <property type="entry name" value="DOLICHYL-DIPHOSPHOOLIGOSACCHARIDE--PROTEIN GLYCOSYLTRANSFERASE SUBUNIT 1"/>
    <property type="match status" value="1"/>
</dbReference>
<dbReference type="PANTHER" id="PTHR21049">
    <property type="entry name" value="RIBOPHORIN I"/>
    <property type="match status" value="1"/>
</dbReference>
<evidence type="ECO:0000256" key="4">
    <source>
        <dbReference type="ARBA" id="ARBA00008905"/>
    </source>
</evidence>
<evidence type="ECO:0000256" key="10">
    <source>
        <dbReference type="RuleBase" id="RU361143"/>
    </source>
</evidence>
<dbReference type="STRING" id="5217.A0A4Q1BF63"/>
<dbReference type="GO" id="GO:0016740">
    <property type="term" value="F:transferase activity"/>
    <property type="evidence" value="ECO:0007669"/>
    <property type="project" value="UniProtKB-KW"/>
</dbReference>